<keyword evidence="3" id="KW-0325">Glycoprotein</keyword>
<feature type="domain" description="Spaetzle" evidence="6">
    <location>
        <begin position="782"/>
        <end position="875"/>
    </location>
</feature>
<dbReference type="InterPro" id="IPR032104">
    <property type="entry name" value="Spaetzle"/>
</dbReference>
<feature type="region of interest" description="Disordered" evidence="4">
    <location>
        <begin position="52"/>
        <end position="107"/>
    </location>
</feature>
<dbReference type="GO" id="GO:0021556">
    <property type="term" value="P:central nervous system formation"/>
    <property type="evidence" value="ECO:0007669"/>
    <property type="project" value="TreeGrafter"/>
</dbReference>
<feature type="region of interest" description="Disordered" evidence="4">
    <location>
        <begin position="254"/>
        <end position="275"/>
    </location>
</feature>
<sequence length="881" mass="97442">MSYSVFLLCLVLIGSSSSQPTTETPAAGGVSILQKEDKATSIKPIVIKDDNSTEIEDLDGEDGEDDDVLDRADSQTRFTFKPADAKAWSKPPDDVDEGDDIDDNNPTEKMLQELTSLVNTGFQLMNSAANDSDTTITKIKEEDNDSEEEGEDDDIPSDDDEEQTADSKPEESQIKRQDELNLFNQNKASSLDFDQPNRKGEIPAPPTDTDVYVTVNDQPDNSNPENDNSPLLQLTQGGYRSPFVFNTESPRVRAQSASQQSETVENPANVNSDEQFRQPQISPQVSYSDPFQSQFAFGSALGLHHPFIPPDSFVNSNGMVHQPVQNGFFNAPPAGFTDFTGANFQAPFTPSNDGGFQALPRNPGGISLFQASPEHVAHNPGFMVQNQQFPQSQFLAADPTQATPTFYQTTGFMNYPGSENANAAPRPDYSPFFRSSAPNNLQYQVNSNPFAPPRSPAGILYNPMMQFQPNFPTRPQYSPQYSPQYPAPNQQVQVQSNAPEEKQQKDLDKIAEGETTKTEKQMNTSPNKEDSSVPFGARIQRQNGPEPQSDFPPQADVYMRYPVKEAGYATEESLPVQNTTTKAETKSEPSPPRPIFTFFQAPGQFGDPYRNALNAVQQGFSADSSVQNNDGSNSTKLVQPEQLPSRIAYPFNQPAFARPIPGYPNSRNPNSPLMRPPAFFRTVDGPATDPYEQLALFPDQFPAPLQPGSQSQEAPVLPACAHGQTNASVCFEDREYPKRDVLFALNSDPFLMDRFSMPDQQLDTITLVEQDRLEHPESPANYICSSKIRYGFPLRAKDVNGQWKVIVNIEKDVGQGRFVQPVRLEVCKGAGEQCNFTQVKTACVQKYNLHRLLVWSAEKGIHNDVFKLPVACSCQLIDAQA</sequence>
<dbReference type="GO" id="GO:0005121">
    <property type="term" value="F:Toll binding"/>
    <property type="evidence" value="ECO:0007669"/>
    <property type="project" value="TreeGrafter"/>
</dbReference>
<dbReference type="PANTHER" id="PTHR23199">
    <property type="entry name" value="NEUROTROPHIN 1-RELATED"/>
    <property type="match status" value="1"/>
</dbReference>
<dbReference type="OrthoDB" id="10064289at2759"/>
<feature type="region of interest" description="Disordered" evidence="4">
    <location>
        <begin position="622"/>
        <end position="641"/>
    </location>
</feature>
<protein>
    <submittedName>
        <fullName evidence="7">Neurotrophin 1</fullName>
    </submittedName>
</protein>
<dbReference type="GO" id="GO:0008083">
    <property type="term" value="F:growth factor activity"/>
    <property type="evidence" value="ECO:0007669"/>
    <property type="project" value="TreeGrafter"/>
</dbReference>
<name>A0A4Y2C1I0_ARAVE</name>
<dbReference type="Gene3D" id="2.10.90.10">
    <property type="entry name" value="Cystine-knot cytokines"/>
    <property type="match status" value="1"/>
</dbReference>
<feature type="compositionally biased region" description="Polar residues" evidence="4">
    <location>
        <begin position="622"/>
        <end position="637"/>
    </location>
</feature>
<keyword evidence="8" id="KW-1185">Reference proteome</keyword>
<accession>A0A4Y2C1I0</accession>
<dbReference type="InterPro" id="IPR029034">
    <property type="entry name" value="Cystine-knot_cytokine"/>
</dbReference>
<comment type="caution">
    <text evidence="7">The sequence shown here is derived from an EMBL/GenBank/DDBJ whole genome shotgun (WGS) entry which is preliminary data.</text>
</comment>
<evidence type="ECO:0000313" key="7">
    <source>
        <dbReference type="EMBL" id="GBL97993.1"/>
    </source>
</evidence>
<feature type="compositionally biased region" description="Basic and acidic residues" evidence="4">
    <location>
        <begin position="499"/>
        <end position="520"/>
    </location>
</feature>
<evidence type="ECO:0000256" key="3">
    <source>
        <dbReference type="ARBA" id="ARBA00023180"/>
    </source>
</evidence>
<dbReference type="Pfam" id="PF16077">
    <property type="entry name" value="Spaetzle"/>
    <property type="match status" value="1"/>
</dbReference>
<dbReference type="GO" id="GO:0005615">
    <property type="term" value="C:extracellular space"/>
    <property type="evidence" value="ECO:0007669"/>
    <property type="project" value="UniProtKB-ARBA"/>
</dbReference>
<dbReference type="InterPro" id="IPR052444">
    <property type="entry name" value="Spz/Toll_ligand-like"/>
</dbReference>
<evidence type="ECO:0000256" key="4">
    <source>
        <dbReference type="SAM" id="MobiDB-lite"/>
    </source>
</evidence>
<dbReference type="Proteomes" id="UP000499080">
    <property type="component" value="Unassembled WGS sequence"/>
</dbReference>
<evidence type="ECO:0000256" key="5">
    <source>
        <dbReference type="SAM" id="SignalP"/>
    </source>
</evidence>
<dbReference type="PANTHER" id="PTHR23199:SF12">
    <property type="entry name" value="NEUROTROPHIN 1-RELATED"/>
    <property type="match status" value="1"/>
</dbReference>
<evidence type="ECO:0000313" key="8">
    <source>
        <dbReference type="Proteomes" id="UP000499080"/>
    </source>
</evidence>
<organism evidence="7 8">
    <name type="scientific">Araneus ventricosus</name>
    <name type="common">Orbweaver spider</name>
    <name type="synonym">Epeira ventricosa</name>
    <dbReference type="NCBI Taxonomy" id="182803"/>
    <lineage>
        <taxon>Eukaryota</taxon>
        <taxon>Metazoa</taxon>
        <taxon>Ecdysozoa</taxon>
        <taxon>Arthropoda</taxon>
        <taxon>Chelicerata</taxon>
        <taxon>Arachnida</taxon>
        <taxon>Araneae</taxon>
        <taxon>Araneomorphae</taxon>
        <taxon>Entelegynae</taxon>
        <taxon>Araneoidea</taxon>
        <taxon>Araneidae</taxon>
        <taxon>Araneus</taxon>
    </lineage>
</organism>
<feature type="compositionally biased region" description="Low complexity" evidence="4">
    <location>
        <begin position="475"/>
        <end position="491"/>
    </location>
</feature>
<feature type="region of interest" description="Disordered" evidence="4">
    <location>
        <begin position="466"/>
        <end position="554"/>
    </location>
</feature>
<gene>
    <name evidence="7" type="primary">NT1_3</name>
    <name evidence="7" type="ORF">AVEN_126887_1</name>
</gene>
<dbReference type="SUPFAM" id="SSF57501">
    <property type="entry name" value="Cystine-knot cytokines"/>
    <property type="match status" value="1"/>
</dbReference>
<feature type="compositionally biased region" description="Basic and acidic residues" evidence="4">
    <location>
        <begin position="165"/>
        <end position="179"/>
    </location>
</feature>
<evidence type="ECO:0000259" key="6">
    <source>
        <dbReference type="Pfam" id="PF16077"/>
    </source>
</evidence>
<dbReference type="AlphaFoldDB" id="A0A4Y2C1I0"/>
<feature type="compositionally biased region" description="Acidic residues" evidence="4">
    <location>
        <begin position="142"/>
        <end position="164"/>
    </location>
</feature>
<proteinExistence type="predicted"/>
<dbReference type="EMBL" id="BGPR01000135">
    <property type="protein sequence ID" value="GBL97993.1"/>
    <property type="molecule type" value="Genomic_DNA"/>
</dbReference>
<feature type="compositionally biased region" description="Low complexity" evidence="4">
    <location>
        <begin position="216"/>
        <end position="230"/>
    </location>
</feature>
<feature type="compositionally biased region" description="Polar residues" evidence="4">
    <location>
        <begin position="125"/>
        <end position="137"/>
    </location>
</feature>
<keyword evidence="1 5" id="KW-0732">Signal</keyword>
<evidence type="ECO:0000256" key="2">
    <source>
        <dbReference type="ARBA" id="ARBA00023157"/>
    </source>
</evidence>
<feature type="compositionally biased region" description="Acidic residues" evidence="4">
    <location>
        <begin position="94"/>
        <end position="105"/>
    </location>
</feature>
<feature type="compositionally biased region" description="Acidic residues" evidence="4">
    <location>
        <begin position="52"/>
        <end position="68"/>
    </location>
</feature>
<feature type="chain" id="PRO_5021335185" evidence="5">
    <location>
        <begin position="19"/>
        <end position="881"/>
    </location>
</feature>
<feature type="region of interest" description="Disordered" evidence="4">
    <location>
        <begin position="125"/>
        <end position="236"/>
    </location>
</feature>
<evidence type="ECO:0000256" key="1">
    <source>
        <dbReference type="ARBA" id="ARBA00022729"/>
    </source>
</evidence>
<reference evidence="7 8" key="1">
    <citation type="journal article" date="2019" name="Sci. Rep.">
        <title>Orb-weaving spider Araneus ventricosus genome elucidates the spidroin gene catalogue.</title>
        <authorList>
            <person name="Kono N."/>
            <person name="Nakamura H."/>
            <person name="Ohtoshi R."/>
            <person name="Moran D.A.P."/>
            <person name="Shinohara A."/>
            <person name="Yoshida Y."/>
            <person name="Fujiwara M."/>
            <person name="Mori M."/>
            <person name="Tomita M."/>
            <person name="Arakawa K."/>
        </authorList>
    </citation>
    <scope>NUCLEOTIDE SEQUENCE [LARGE SCALE GENOMIC DNA]</scope>
</reference>
<feature type="signal peptide" evidence="5">
    <location>
        <begin position="1"/>
        <end position="18"/>
    </location>
</feature>
<dbReference type="GO" id="GO:0045087">
    <property type="term" value="P:innate immune response"/>
    <property type="evidence" value="ECO:0007669"/>
    <property type="project" value="TreeGrafter"/>
</dbReference>
<feature type="region of interest" description="Disordered" evidence="4">
    <location>
        <begin position="569"/>
        <end position="593"/>
    </location>
</feature>
<keyword evidence="2" id="KW-1015">Disulfide bond</keyword>